<sequence>MANITLSHLTPKHFYETVKLLKTTEHRIYIGVNSIEVRFKLDNNESKTDTDKRFDQLEHFMLFLQELVNSNVPIDLDEFVKTYSKSPRRGYFRGR</sequence>
<proteinExistence type="predicted"/>
<organism evidence="1 2">
    <name type="scientific">Glaesserella australis</name>
    <dbReference type="NCBI Taxonomy" id="2094024"/>
    <lineage>
        <taxon>Bacteria</taxon>
        <taxon>Pseudomonadati</taxon>
        <taxon>Pseudomonadota</taxon>
        <taxon>Gammaproteobacteria</taxon>
        <taxon>Pasteurellales</taxon>
        <taxon>Pasteurellaceae</taxon>
        <taxon>Glaesserella</taxon>
    </lineage>
</organism>
<dbReference type="AlphaFoldDB" id="A0A328BXF0"/>
<protein>
    <submittedName>
        <fullName evidence="1">Uncharacterized protein</fullName>
    </submittedName>
</protein>
<gene>
    <name evidence="1" type="ORF">C5N92_05185</name>
</gene>
<evidence type="ECO:0000313" key="1">
    <source>
        <dbReference type="EMBL" id="RAL19028.1"/>
    </source>
</evidence>
<dbReference type="OrthoDB" id="5682448at2"/>
<reference evidence="2" key="1">
    <citation type="submission" date="2018-02" db="EMBL/GenBank/DDBJ databases">
        <title>Glaesserella australis sp. nov., isolated from the lungs of pigs.</title>
        <authorList>
            <person name="Turni C."/>
            <person name="Christensen H."/>
        </authorList>
    </citation>
    <scope>NUCLEOTIDE SEQUENCE [LARGE SCALE GENOMIC DNA]</scope>
    <source>
        <strain evidence="2">HS4635</strain>
    </source>
</reference>
<evidence type="ECO:0000313" key="2">
    <source>
        <dbReference type="Proteomes" id="UP000248689"/>
    </source>
</evidence>
<accession>A0A328BXF0</accession>
<comment type="caution">
    <text evidence="1">The sequence shown here is derived from an EMBL/GenBank/DDBJ whole genome shotgun (WGS) entry which is preliminary data.</text>
</comment>
<dbReference type="EMBL" id="PTPX01000010">
    <property type="protein sequence ID" value="RAL19028.1"/>
    <property type="molecule type" value="Genomic_DNA"/>
</dbReference>
<dbReference type="RefSeq" id="WP_111749802.1">
    <property type="nucleotide sequence ID" value="NZ_PTPX01000010.1"/>
</dbReference>
<keyword evidence="2" id="KW-1185">Reference proteome</keyword>
<dbReference type="Proteomes" id="UP000248689">
    <property type="component" value="Unassembled WGS sequence"/>
</dbReference>
<name>A0A328BXF0_9PAST</name>